<organism evidence="4 5">
    <name type="scientific">Paenimyroides ceti</name>
    <dbReference type="NCBI Taxonomy" id="395087"/>
    <lineage>
        <taxon>Bacteria</taxon>
        <taxon>Pseudomonadati</taxon>
        <taxon>Bacteroidota</taxon>
        <taxon>Flavobacteriia</taxon>
        <taxon>Flavobacteriales</taxon>
        <taxon>Flavobacteriaceae</taxon>
        <taxon>Paenimyroides</taxon>
    </lineage>
</organism>
<sequence length="493" mass="56723">MSEETLIKNETPKQVTQEAPEQLSDVLLVLDREKMKIQAVKNIDKDGKMETVDPTGKNQSEFLRVDKHGDFVTNFLSNFWRQLKNPTQFSLFKVSADEAVEKAKDFQKQVDNPTPKGEKEMKKHEVKNEPEKEQKQENQKDMVTTQTAQEKSEYRFQPEQVDWETMKNLGVSKEYLEKRNLLEPLLKGYKTNELLNVSINFGGVAVRTDARLALQADQDGKPVVFVHGVRKTPELHREFFGHSFTDEDKKNILETGNMGRIVDLKNPRTGDMIPSIISVDKLTNELIALRTSLIKIPNEIKGVQLNDEQKQTLTEGKPLYLEGITSTKGASFNANVQYNADKNYVEFLFDRSNNNQQSQNNQQNNQQSQTQEAPRTFRGKDLTDEQYNKFKDGQTVYVELKDKKDQPYQGYITFNKENGKTNFEFPNQYKERVKPVEEHKTQTAVNSEGKTNEATKNLKEPLQKGQQSPKNEKQQEQQEKPKAPAKSKGRKVN</sequence>
<feature type="compositionally biased region" description="Basic residues" evidence="1">
    <location>
        <begin position="483"/>
        <end position="493"/>
    </location>
</feature>
<feature type="region of interest" description="Disordered" evidence="1">
    <location>
        <begin position="435"/>
        <end position="493"/>
    </location>
</feature>
<dbReference type="InterPro" id="IPR025222">
    <property type="entry name" value="DUF3945"/>
</dbReference>
<name>A0ABT8CSS8_9FLAO</name>
<comment type="caution">
    <text evidence="4">The sequence shown here is derived from an EMBL/GenBank/DDBJ whole genome shotgun (WGS) entry which is preliminary data.</text>
</comment>
<feature type="region of interest" description="Disordered" evidence="1">
    <location>
        <begin position="354"/>
        <end position="383"/>
    </location>
</feature>
<dbReference type="Proteomes" id="UP001242368">
    <property type="component" value="Unassembled WGS sequence"/>
</dbReference>
<accession>A0ABT8CSS8</accession>
<evidence type="ECO:0000259" key="3">
    <source>
        <dbReference type="Pfam" id="PF13351"/>
    </source>
</evidence>
<protein>
    <submittedName>
        <fullName evidence="4">DUF3945 domain-containing protein</fullName>
    </submittedName>
</protein>
<gene>
    <name evidence="4" type="ORF">QW060_06105</name>
</gene>
<feature type="compositionally biased region" description="Low complexity" evidence="1">
    <location>
        <begin position="354"/>
        <end position="369"/>
    </location>
</feature>
<feature type="compositionally biased region" description="Basic and acidic residues" evidence="1">
    <location>
        <begin position="470"/>
        <end position="482"/>
    </location>
</feature>
<proteinExistence type="predicted"/>
<dbReference type="InterPro" id="IPR025343">
    <property type="entry name" value="DUF4099"/>
</dbReference>
<feature type="domain" description="DUF3945" evidence="2">
    <location>
        <begin position="297"/>
        <end position="350"/>
    </location>
</feature>
<dbReference type="RefSeq" id="WP_290362760.1">
    <property type="nucleotide sequence ID" value="NZ_JAUFQU010000001.1"/>
</dbReference>
<feature type="compositionally biased region" description="Basic and acidic residues" evidence="1">
    <location>
        <begin position="1"/>
        <end position="11"/>
    </location>
</feature>
<dbReference type="Pfam" id="PF13101">
    <property type="entry name" value="DUF3945"/>
    <property type="match status" value="2"/>
</dbReference>
<keyword evidence="5" id="KW-1185">Reference proteome</keyword>
<evidence type="ECO:0000259" key="2">
    <source>
        <dbReference type="Pfam" id="PF13101"/>
    </source>
</evidence>
<feature type="domain" description="DUF4099" evidence="3">
    <location>
        <begin position="156"/>
        <end position="237"/>
    </location>
</feature>
<feature type="compositionally biased region" description="Basic and acidic residues" evidence="1">
    <location>
        <begin position="116"/>
        <end position="140"/>
    </location>
</feature>
<evidence type="ECO:0000256" key="1">
    <source>
        <dbReference type="SAM" id="MobiDB-lite"/>
    </source>
</evidence>
<dbReference type="Pfam" id="PF13351">
    <property type="entry name" value="DUF4099"/>
    <property type="match status" value="1"/>
</dbReference>
<feature type="compositionally biased region" description="Basic and acidic residues" evidence="1">
    <location>
        <begin position="450"/>
        <end position="462"/>
    </location>
</feature>
<evidence type="ECO:0000313" key="4">
    <source>
        <dbReference type="EMBL" id="MDN3706703.1"/>
    </source>
</evidence>
<feature type="domain" description="DUF3945" evidence="2">
    <location>
        <begin position="378"/>
        <end position="425"/>
    </location>
</feature>
<reference evidence="5" key="1">
    <citation type="journal article" date="2019" name="Int. J. Syst. Evol. Microbiol.">
        <title>The Global Catalogue of Microorganisms (GCM) 10K type strain sequencing project: providing services to taxonomists for standard genome sequencing and annotation.</title>
        <authorList>
            <consortium name="The Broad Institute Genomics Platform"/>
            <consortium name="The Broad Institute Genome Sequencing Center for Infectious Disease"/>
            <person name="Wu L."/>
            <person name="Ma J."/>
        </authorList>
    </citation>
    <scope>NUCLEOTIDE SEQUENCE [LARGE SCALE GENOMIC DNA]</scope>
    <source>
        <strain evidence="5">CECT 7184</strain>
    </source>
</reference>
<dbReference type="EMBL" id="JAUFQU010000001">
    <property type="protein sequence ID" value="MDN3706703.1"/>
    <property type="molecule type" value="Genomic_DNA"/>
</dbReference>
<feature type="region of interest" description="Disordered" evidence="1">
    <location>
        <begin position="1"/>
        <end position="20"/>
    </location>
</feature>
<feature type="region of interest" description="Disordered" evidence="1">
    <location>
        <begin position="104"/>
        <end position="152"/>
    </location>
</feature>
<evidence type="ECO:0000313" key="5">
    <source>
        <dbReference type="Proteomes" id="UP001242368"/>
    </source>
</evidence>